<feature type="region of interest" description="Disordered" evidence="1">
    <location>
        <begin position="1"/>
        <end position="23"/>
    </location>
</feature>
<dbReference type="AlphaFoldDB" id="A0AA47MFJ2"/>
<comment type="caution">
    <text evidence="2">The sequence shown here is derived from an EMBL/GenBank/DDBJ whole genome shotgun (WGS) entry which is preliminary data.</text>
</comment>
<gene>
    <name evidence="2" type="ORF">N1851_024123</name>
</gene>
<dbReference type="EMBL" id="JAOPHQ010004549">
    <property type="protein sequence ID" value="KAK0139195.1"/>
    <property type="molecule type" value="Genomic_DNA"/>
</dbReference>
<evidence type="ECO:0000256" key="1">
    <source>
        <dbReference type="SAM" id="MobiDB-lite"/>
    </source>
</evidence>
<protein>
    <submittedName>
        <fullName evidence="2">Uncharacterized protein</fullName>
    </submittedName>
</protein>
<feature type="compositionally biased region" description="Polar residues" evidence="1">
    <location>
        <begin position="1"/>
        <end position="10"/>
    </location>
</feature>
<dbReference type="Proteomes" id="UP001174136">
    <property type="component" value="Unassembled WGS sequence"/>
</dbReference>
<name>A0AA47MFJ2_MERPO</name>
<accession>A0AA47MFJ2</accession>
<feature type="region of interest" description="Disordered" evidence="1">
    <location>
        <begin position="111"/>
        <end position="135"/>
    </location>
</feature>
<evidence type="ECO:0000313" key="2">
    <source>
        <dbReference type="EMBL" id="KAK0139195.1"/>
    </source>
</evidence>
<organism evidence="2 3">
    <name type="scientific">Merluccius polli</name>
    <name type="common">Benguela hake</name>
    <name type="synonym">Merluccius cadenati</name>
    <dbReference type="NCBI Taxonomy" id="89951"/>
    <lineage>
        <taxon>Eukaryota</taxon>
        <taxon>Metazoa</taxon>
        <taxon>Chordata</taxon>
        <taxon>Craniata</taxon>
        <taxon>Vertebrata</taxon>
        <taxon>Euteleostomi</taxon>
        <taxon>Actinopterygii</taxon>
        <taxon>Neopterygii</taxon>
        <taxon>Teleostei</taxon>
        <taxon>Neoteleostei</taxon>
        <taxon>Acanthomorphata</taxon>
        <taxon>Zeiogadaria</taxon>
        <taxon>Gadariae</taxon>
        <taxon>Gadiformes</taxon>
        <taxon>Gadoidei</taxon>
        <taxon>Merlucciidae</taxon>
        <taxon>Merluccius</taxon>
    </lineage>
</organism>
<sequence length="205" mass="23804">MCNAQGNLVSQRKGWGRSQTTVPKISRHQKEIAIQRGDLQRLKKAFRKATEVEKPALTEIRDNLRERIKFLRRAECHRRDRKRQTKERVDFTKNPFEYLSKLLGDKRSEELKATKEQVEEHQVHSDPRREDSLEEMEELIKPAEPTIPFGAEEPSWQEVKHVLKKARGKSAPGPNGIPYSVQVLRKAQTTTLEATEGSMEEELPR</sequence>
<proteinExistence type="predicted"/>
<reference evidence="2" key="1">
    <citation type="journal article" date="2023" name="Front. Mar. Sci.">
        <title>A new Merluccius polli reference genome to investigate the effects of global change in West African waters.</title>
        <authorList>
            <person name="Mateo J.L."/>
            <person name="Blanco-Fernandez C."/>
            <person name="Garcia-Vazquez E."/>
            <person name="Machado-Schiaffino G."/>
        </authorList>
    </citation>
    <scope>NUCLEOTIDE SEQUENCE</scope>
    <source>
        <strain evidence="2">C29</strain>
        <tissue evidence="2">Fin</tissue>
    </source>
</reference>
<feature type="compositionally biased region" description="Basic and acidic residues" evidence="1">
    <location>
        <begin position="111"/>
        <end position="131"/>
    </location>
</feature>
<evidence type="ECO:0000313" key="3">
    <source>
        <dbReference type="Proteomes" id="UP001174136"/>
    </source>
</evidence>
<keyword evidence="3" id="KW-1185">Reference proteome</keyword>